<name>A0A921KS86_9MICO</name>
<feature type="compositionally biased region" description="Acidic residues" evidence="1">
    <location>
        <begin position="219"/>
        <end position="229"/>
    </location>
</feature>
<protein>
    <recommendedName>
        <fullName evidence="2">RelA/SpoT domain-containing protein</fullName>
    </recommendedName>
</protein>
<dbReference type="AlphaFoldDB" id="A0A921KS86"/>
<evidence type="ECO:0000256" key="1">
    <source>
        <dbReference type="SAM" id="MobiDB-lite"/>
    </source>
</evidence>
<comment type="caution">
    <text evidence="3">The sequence shown here is derived from an EMBL/GenBank/DDBJ whole genome shotgun (WGS) entry which is preliminary data.</text>
</comment>
<accession>A0A921KS86</accession>
<dbReference type="InterPro" id="IPR007685">
    <property type="entry name" value="RelA_SpoT"/>
</dbReference>
<dbReference type="PANTHER" id="PTHR41773">
    <property type="entry name" value="GTP PYROPHOSPHATASE-RELATED"/>
    <property type="match status" value="1"/>
</dbReference>
<reference evidence="3" key="1">
    <citation type="journal article" date="2021" name="PeerJ">
        <title>Extensive microbial diversity within the chicken gut microbiome revealed by metagenomics and culture.</title>
        <authorList>
            <person name="Gilroy R."/>
            <person name="Ravi A."/>
            <person name="Getino M."/>
            <person name="Pursley I."/>
            <person name="Horton D.L."/>
            <person name="Alikhan N.F."/>
            <person name="Baker D."/>
            <person name="Gharbi K."/>
            <person name="Hall N."/>
            <person name="Watson M."/>
            <person name="Adriaenssens E.M."/>
            <person name="Foster-Nyarko E."/>
            <person name="Jarju S."/>
            <person name="Secka A."/>
            <person name="Antonio M."/>
            <person name="Oren A."/>
            <person name="Chaudhuri R.R."/>
            <person name="La Ragione R."/>
            <person name="Hildebrand F."/>
            <person name="Pallen M.J."/>
        </authorList>
    </citation>
    <scope>NUCLEOTIDE SEQUENCE</scope>
    <source>
        <strain evidence="3">1647</strain>
    </source>
</reference>
<dbReference type="SMART" id="SM00954">
    <property type="entry name" value="RelA_SpoT"/>
    <property type="match status" value="1"/>
</dbReference>
<evidence type="ECO:0000259" key="2">
    <source>
        <dbReference type="SMART" id="SM00954"/>
    </source>
</evidence>
<gene>
    <name evidence="3" type="ORF">K8W24_06885</name>
</gene>
<proteinExistence type="predicted"/>
<dbReference type="InterPro" id="IPR043519">
    <property type="entry name" value="NT_sf"/>
</dbReference>
<evidence type="ECO:0000313" key="4">
    <source>
        <dbReference type="Proteomes" id="UP000775129"/>
    </source>
</evidence>
<dbReference type="Pfam" id="PF04607">
    <property type="entry name" value="RelA_SpoT"/>
    <property type="match status" value="1"/>
</dbReference>
<sequence length="480" mass="53433">MPALDITDYVDWDWLPGAADEIKVYLTRLLTEGSIVAHAVDSRSKSIASFQEKCARKGYDNPRLEVTDTVAVRLIMYSVTDKDRAVELVRERFDVAEDFNPGDLKDSERRGYDCAHLIVTGEKGTGSRDWMVAGGSLSKYFDRFGGLEIQIRTVASHAWAEFEHSRRYKGTLYEKISEHDRRTIDQLFGAAADARSALDETFTAIERVLANPTRPLASYDEEDEGEEDSVALSTATDEDAGAGTVDDDSASRAVPVDVPSLREFLARRFPDDGRGSDKGVEFACELVGACGIRTIQSLGFELGAIDGAEVRELMSTTIDVTRVRRLDDELLAVFGEDYINWTASIGSVGRREDQLRWRFDRLRDKVTLRRRTVTYQLFGADCPSDVVAVKMPAARVVRELAKIIADRRGPESVVLDGDVSVDDDLTPSTRALPVRLDDGSQIWVATNLKRSASERLMRTMVDTSEGLDLRVVRNGELFLP</sequence>
<organism evidence="3 4">
    <name type="scientific">Brachybacterium paraconglomeratum</name>
    <dbReference type="NCBI Taxonomy" id="173362"/>
    <lineage>
        <taxon>Bacteria</taxon>
        <taxon>Bacillati</taxon>
        <taxon>Actinomycetota</taxon>
        <taxon>Actinomycetes</taxon>
        <taxon>Micrococcales</taxon>
        <taxon>Dermabacteraceae</taxon>
        <taxon>Brachybacterium</taxon>
    </lineage>
</organism>
<dbReference type="GO" id="GO:0015969">
    <property type="term" value="P:guanosine tetraphosphate metabolic process"/>
    <property type="evidence" value="ECO:0007669"/>
    <property type="project" value="InterPro"/>
</dbReference>
<reference evidence="3" key="2">
    <citation type="submission" date="2021-09" db="EMBL/GenBank/DDBJ databases">
        <authorList>
            <person name="Gilroy R."/>
        </authorList>
    </citation>
    <scope>NUCLEOTIDE SEQUENCE</scope>
    <source>
        <strain evidence="3">1647</strain>
    </source>
</reference>
<feature type="compositionally biased region" description="Acidic residues" evidence="1">
    <location>
        <begin position="236"/>
        <end position="248"/>
    </location>
</feature>
<dbReference type="SUPFAM" id="SSF81301">
    <property type="entry name" value="Nucleotidyltransferase"/>
    <property type="match status" value="1"/>
</dbReference>
<evidence type="ECO:0000313" key="3">
    <source>
        <dbReference type="EMBL" id="HJF49511.1"/>
    </source>
</evidence>
<dbReference type="CDD" id="cd05399">
    <property type="entry name" value="NT_Rel-Spo_like"/>
    <property type="match status" value="1"/>
</dbReference>
<feature type="domain" description="RelA/SpoT" evidence="2">
    <location>
        <begin position="42"/>
        <end position="172"/>
    </location>
</feature>
<dbReference type="PANTHER" id="PTHR41773:SF1">
    <property type="entry name" value="RELA_SPOT DOMAIN-CONTAINING PROTEIN"/>
    <property type="match status" value="1"/>
</dbReference>
<dbReference type="EMBL" id="DYWO01000201">
    <property type="protein sequence ID" value="HJF49511.1"/>
    <property type="molecule type" value="Genomic_DNA"/>
</dbReference>
<dbReference type="Proteomes" id="UP000775129">
    <property type="component" value="Unassembled WGS sequence"/>
</dbReference>
<dbReference type="Gene3D" id="3.30.460.10">
    <property type="entry name" value="Beta Polymerase, domain 2"/>
    <property type="match status" value="1"/>
</dbReference>
<feature type="region of interest" description="Disordered" evidence="1">
    <location>
        <begin position="214"/>
        <end position="252"/>
    </location>
</feature>